<dbReference type="GO" id="GO:0016567">
    <property type="term" value="P:protein ubiquitination"/>
    <property type="evidence" value="ECO:0007669"/>
    <property type="project" value="TreeGrafter"/>
</dbReference>
<name>A0A9N8WD44_9GLOM</name>
<sequence length="523" mass="59664">MSTPSGRENFFSGTYIGEIIASWCQFIHKLMPEEEFEGQEISEFHPNLWNFIYSHYLYLAIFVNVLNNRINAIVAPRNPRPLTFTTRLFLRLPCFFLMVKASLVLISRIADDVSWFQKHVSNFILSYSVDYTDHQALWLCLKALAAVYVMKAFHSSLENRNLPGREQATNLYEWALLFHLYASPNLPNVDLIIIALLELLDAFALELLYLHSRGTQYRLIPTSIIGIIGIIHFAYALRFSTSYPLLQSVARFPELALICVIIMCAVLHGVAIVATGGNLRGRFFLDSRSLPSLNQDYTMALYSIGMACVEATRTDGYRNELNPIAVPMGTVFEASRRRRKIIRRRPTSGFDNEQIDSNGLTTTHEPDNNPLRITVMTNFAYNLIQVASDCGSWILNRLPIPFLARRNDISNQNLVGVQTRSEGVEEYDPDAELYERTLISTSADENSALLVLIQQRRELSEVKQPITDRLCVICHAEPRQCLLKPCSCFALCNDCREVMAQKRFKTCPCCRRTVEGWCKIYVP</sequence>
<accession>A0A9N8WD44</accession>
<keyword evidence="2" id="KW-1133">Transmembrane helix</keyword>
<dbReference type="Proteomes" id="UP000789831">
    <property type="component" value="Unassembled WGS sequence"/>
</dbReference>
<dbReference type="InterPro" id="IPR001841">
    <property type="entry name" value="Znf_RING"/>
</dbReference>
<keyword evidence="2" id="KW-0472">Membrane</keyword>
<feature type="transmembrane region" description="Helical" evidence="2">
    <location>
        <begin position="255"/>
        <end position="279"/>
    </location>
</feature>
<dbReference type="GO" id="GO:0061630">
    <property type="term" value="F:ubiquitin protein ligase activity"/>
    <property type="evidence" value="ECO:0007669"/>
    <property type="project" value="TreeGrafter"/>
</dbReference>
<feature type="domain" description="RING-type" evidence="3">
    <location>
        <begin position="471"/>
        <end position="511"/>
    </location>
</feature>
<protein>
    <submittedName>
        <fullName evidence="4">237_t:CDS:1</fullName>
    </submittedName>
</protein>
<evidence type="ECO:0000256" key="2">
    <source>
        <dbReference type="SAM" id="Phobius"/>
    </source>
</evidence>
<evidence type="ECO:0000256" key="1">
    <source>
        <dbReference type="PROSITE-ProRule" id="PRU00175"/>
    </source>
</evidence>
<keyword evidence="2" id="KW-0812">Transmembrane</keyword>
<feature type="transmembrane region" description="Helical" evidence="2">
    <location>
        <begin position="191"/>
        <end position="210"/>
    </location>
</feature>
<evidence type="ECO:0000259" key="3">
    <source>
        <dbReference type="PROSITE" id="PS50089"/>
    </source>
</evidence>
<dbReference type="AlphaFoldDB" id="A0A9N8WD44"/>
<gene>
    <name evidence="4" type="ORF">AGERDE_LOCUS3270</name>
</gene>
<feature type="transmembrane region" description="Helical" evidence="2">
    <location>
        <begin position="217"/>
        <end position="235"/>
    </location>
</feature>
<dbReference type="GO" id="GO:0008270">
    <property type="term" value="F:zinc ion binding"/>
    <property type="evidence" value="ECO:0007669"/>
    <property type="project" value="UniProtKB-KW"/>
</dbReference>
<evidence type="ECO:0000313" key="4">
    <source>
        <dbReference type="EMBL" id="CAG8481730.1"/>
    </source>
</evidence>
<dbReference type="Gene3D" id="3.30.40.10">
    <property type="entry name" value="Zinc/RING finger domain, C3HC4 (zinc finger)"/>
    <property type="match status" value="1"/>
</dbReference>
<dbReference type="Pfam" id="PF13920">
    <property type="entry name" value="zf-C3HC4_3"/>
    <property type="match status" value="1"/>
</dbReference>
<keyword evidence="1" id="KW-0862">Zinc</keyword>
<dbReference type="PROSITE" id="PS50089">
    <property type="entry name" value="ZF_RING_2"/>
    <property type="match status" value="1"/>
</dbReference>
<dbReference type="GO" id="GO:0006511">
    <property type="term" value="P:ubiquitin-dependent protein catabolic process"/>
    <property type="evidence" value="ECO:0007669"/>
    <property type="project" value="TreeGrafter"/>
</dbReference>
<dbReference type="EMBL" id="CAJVPL010000310">
    <property type="protein sequence ID" value="CAG8481730.1"/>
    <property type="molecule type" value="Genomic_DNA"/>
</dbReference>
<organism evidence="4 5">
    <name type="scientific">Ambispora gerdemannii</name>
    <dbReference type="NCBI Taxonomy" id="144530"/>
    <lineage>
        <taxon>Eukaryota</taxon>
        <taxon>Fungi</taxon>
        <taxon>Fungi incertae sedis</taxon>
        <taxon>Mucoromycota</taxon>
        <taxon>Glomeromycotina</taxon>
        <taxon>Glomeromycetes</taxon>
        <taxon>Archaeosporales</taxon>
        <taxon>Ambisporaceae</taxon>
        <taxon>Ambispora</taxon>
    </lineage>
</organism>
<dbReference type="OrthoDB" id="66726at2759"/>
<dbReference type="PANTHER" id="PTHR22696">
    <property type="entry name" value="E3 UBIQUITIN-PROTEIN LIGASE RNF26"/>
    <property type="match status" value="1"/>
</dbReference>
<reference evidence="4" key="1">
    <citation type="submission" date="2021-06" db="EMBL/GenBank/DDBJ databases">
        <authorList>
            <person name="Kallberg Y."/>
            <person name="Tangrot J."/>
            <person name="Rosling A."/>
        </authorList>
    </citation>
    <scope>NUCLEOTIDE SEQUENCE</scope>
    <source>
        <strain evidence="4">MT106</strain>
    </source>
</reference>
<feature type="transmembrane region" description="Helical" evidence="2">
    <location>
        <begin position="88"/>
        <end position="110"/>
    </location>
</feature>
<comment type="caution">
    <text evidence="4">The sequence shown here is derived from an EMBL/GenBank/DDBJ whole genome shotgun (WGS) entry which is preliminary data.</text>
</comment>
<proteinExistence type="predicted"/>
<dbReference type="InterPro" id="IPR013083">
    <property type="entry name" value="Znf_RING/FYVE/PHD"/>
</dbReference>
<keyword evidence="1" id="KW-0863">Zinc-finger</keyword>
<keyword evidence="1" id="KW-0479">Metal-binding</keyword>
<dbReference type="PANTHER" id="PTHR22696:SF1">
    <property type="entry name" value="E3 UBIQUITIN-PROTEIN LIGASE RNF26"/>
    <property type="match status" value="1"/>
</dbReference>
<keyword evidence="5" id="KW-1185">Reference proteome</keyword>
<evidence type="ECO:0000313" key="5">
    <source>
        <dbReference type="Proteomes" id="UP000789831"/>
    </source>
</evidence>
<feature type="transmembrane region" description="Helical" evidence="2">
    <location>
        <begin position="48"/>
        <end position="67"/>
    </location>
</feature>